<keyword evidence="1" id="KW-1133">Transmembrane helix</keyword>
<gene>
    <name evidence="2" type="ORF">H4W26_000360</name>
</gene>
<keyword evidence="3" id="KW-1185">Reference proteome</keyword>
<protein>
    <submittedName>
        <fullName evidence="2">Uncharacterized protein</fullName>
    </submittedName>
</protein>
<evidence type="ECO:0000313" key="2">
    <source>
        <dbReference type="EMBL" id="MBE1513605.1"/>
    </source>
</evidence>
<accession>A0ABR9J3M2</accession>
<sequence length="129" mass="13667">MDAITADTLAYLAIGGVAVAAVIAAIVRGHLRADVPITAEHRPGQITLTAGEPIDILSVTNDDDALGETLKLEPLSLPFTLTPSEPYTLEYREIGGAPRPEKVRLLLRGDKVREIGLPSLGAPEHPARS</sequence>
<reference evidence="2 3" key="1">
    <citation type="submission" date="2020-10" db="EMBL/GenBank/DDBJ databases">
        <title>Sequencing the genomes of 1000 actinobacteria strains.</title>
        <authorList>
            <person name="Klenk H.-P."/>
        </authorList>
    </citation>
    <scope>NUCLEOTIDE SEQUENCE [LARGE SCALE GENOMIC DNA]</scope>
    <source>
        <strain evidence="2 3">DSM 15474</strain>
    </source>
</reference>
<dbReference type="Proteomes" id="UP000636579">
    <property type="component" value="Unassembled WGS sequence"/>
</dbReference>
<dbReference type="EMBL" id="JADBEE010000001">
    <property type="protein sequence ID" value="MBE1513605.1"/>
    <property type="molecule type" value="Genomic_DNA"/>
</dbReference>
<keyword evidence="1" id="KW-0812">Transmembrane</keyword>
<feature type="transmembrane region" description="Helical" evidence="1">
    <location>
        <begin position="6"/>
        <end position="27"/>
    </location>
</feature>
<keyword evidence="1" id="KW-0472">Membrane</keyword>
<evidence type="ECO:0000313" key="3">
    <source>
        <dbReference type="Proteomes" id="UP000636579"/>
    </source>
</evidence>
<comment type="caution">
    <text evidence="2">The sequence shown here is derived from an EMBL/GenBank/DDBJ whole genome shotgun (WGS) entry which is preliminary data.</text>
</comment>
<name>A0ABR9J3M2_9MICC</name>
<evidence type="ECO:0000256" key="1">
    <source>
        <dbReference type="SAM" id="Phobius"/>
    </source>
</evidence>
<proteinExistence type="predicted"/>
<organism evidence="2 3">
    <name type="scientific">Nesterenkonia halotolerans</name>
    <dbReference type="NCBI Taxonomy" id="225325"/>
    <lineage>
        <taxon>Bacteria</taxon>
        <taxon>Bacillati</taxon>
        <taxon>Actinomycetota</taxon>
        <taxon>Actinomycetes</taxon>
        <taxon>Micrococcales</taxon>
        <taxon>Micrococcaceae</taxon>
        <taxon>Nesterenkonia</taxon>
    </lineage>
</organism>
<dbReference type="RefSeq" id="WP_192590471.1">
    <property type="nucleotide sequence ID" value="NZ_JADBEE010000001.1"/>
</dbReference>